<dbReference type="AlphaFoldDB" id="A0A1I1J471"/>
<feature type="transmembrane region" description="Helical" evidence="1">
    <location>
        <begin position="35"/>
        <end position="53"/>
    </location>
</feature>
<reference evidence="3" key="1">
    <citation type="submission" date="2016-10" db="EMBL/GenBank/DDBJ databases">
        <authorList>
            <person name="Varghese N."/>
            <person name="Submissions S."/>
        </authorList>
    </citation>
    <scope>NUCLEOTIDE SEQUENCE [LARGE SCALE GENOMIC DNA]</scope>
    <source>
        <strain evidence="3">CGMCC 1.12041</strain>
    </source>
</reference>
<dbReference type="STRING" id="1164594.SAMN05216204_10678"/>
<proteinExistence type="predicted"/>
<evidence type="ECO:0000313" key="3">
    <source>
        <dbReference type="Proteomes" id="UP000198639"/>
    </source>
</evidence>
<keyword evidence="1" id="KW-1133">Transmembrane helix</keyword>
<evidence type="ECO:0000256" key="1">
    <source>
        <dbReference type="SAM" id="Phobius"/>
    </source>
</evidence>
<dbReference type="RefSeq" id="WP_091873198.1">
    <property type="nucleotide sequence ID" value="NZ_FOLD01000006.1"/>
</dbReference>
<feature type="transmembrane region" description="Helical" evidence="1">
    <location>
        <begin position="7"/>
        <end position="29"/>
    </location>
</feature>
<name>A0A1I1J471_9BURK</name>
<accession>A0A1I1J471</accession>
<dbReference type="OrthoDB" id="6902852at2"/>
<sequence>MMRTRSQIWGAPIVLAVLTTIGLVSALLGDGVWDLVSAITLGAPVAVGAWCSLRRLPSRR</sequence>
<organism evidence="2 3">
    <name type="scientific">Massilia yuzhufengensis</name>
    <dbReference type="NCBI Taxonomy" id="1164594"/>
    <lineage>
        <taxon>Bacteria</taxon>
        <taxon>Pseudomonadati</taxon>
        <taxon>Pseudomonadota</taxon>
        <taxon>Betaproteobacteria</taxon>
        <taxon>Burkholderiales</taxon>
        <taxon>Oxalobacteraceae</taxon>
        <taxon>Telluria group</taxon>
        <taxon>Massilia</taxon>
    </lineage>
</organism>
<keyword evidence="3" id="KW-1185">Reference proteome</keyword>
<keyword evidence="1" id="KW-0472">Membrane</keyword>
<dbReference type="EMBL" id="FOLD01000006">
    <property type="protein sequence ID" value="SFC43419.1"/>
    <property type="molecule type" value="Genomic_DNA"/>
</dbReference>
<gene>
    <name evidence="2" type="ORF">SAMN05216204_10678</name>
</gene>
<protein>
    <submittedName>
        <fullName evidence="2">Uncharacterized protein</fullName>
    </submittedName>
</protein>
<evidence type="ECO:0000313" key="2">
    <source>
        <dbReference type="EMBL" id="SFC43419.1"/>
    </source>
</evidence>
<dbReference type="Proteomes" id="UP000198639">
    <property type="component" value="Unassembled WGS sequence"/>
</dbReference>
<keyword evidence="1" id="KW-0812">Transmembrane</keyword>